<feature type="domain" description="Cation/H+ exchanger transmembrane" evidence="10">
    <location>
        <begin position="12"/>
        <end position="117"/>
    </location>
</feature>
<proteinExistence type="predicted"/>
<keyword evidence="7 9" id="KW-0472">Membrane</keyword>
<feature type="transmembrane region" description="Helical" evidence="9">
    <location>
        <begin position="49"/>
        <end position="71"/>
    </location>
</feature>
<dbReference type="GO" id="GO:0098719">
    <property type="term" value="P:sodium ion import across plasma membrane"/>
    <property type="evidence" value="ECO:0007669"/>
    <property type="project" value="TreeGrafter"/>
</dbReference>
<organism evidence="11 12">
    <name type="scientific">Ancylostoma duodenale</name>
    <dbReference type="NCBI Taxonomy" id="51022"/>
    <lineage>
        <taxon>Eukaryota</taxon>
        <taxon>Metazoa</taxon>
        <taxon>Ecdysozoa</taxon>
        <taxon>Nematoda</taxon>
        <taxon>Chromadorea</taxon>
        <taxon>Rhabditida</taxon>
        <taxon>Rhabditina</taxon>
        <taxon>Rhabditomorpha</taxon>
        <taxon>Strongyloidea</taxon>
        <taxon>Ancylostomatidae</taxon>
        <taxon>Ancylostomatinae</taxon>
        <taxon>Ancylostoma</taxon>
    </lineage>
</organism>
<dbReference type="GO" id="GO:0051453">
    <property type="term" value="P:regulation of intracellular pH"/>
    <property type="evidence" value="ECO:0007669"/>
    <property type="project" value="TreeGrafter"/>
</dbReference>
<dbReference type="InterPro" id="IPR018422">
    <property type="entry name" value="Cation/H_exchanger_CPA1"/>
</dbReference>
<dbReference type="GO" id="GO:0005886">
    <property type="term" value="C:plasma membrane"/>
    <property type="evidence" value="ECO:0007669"/>
    <property type="project" value="TreeGrafter"/>
</dbReference>
<sequence>CSLLILSSYGIFSMAFSMTEIFVFSALISAVDPVAVIAVFEEINVNEFIFVNVFGEALFNDGVTVVLYQMFKSFTLIGPENLVPVDYAAGVLSFFVVALGGAVVGIIFAFLVSLITK</sequence>
<gene>
    <name evidence="11" type="ORF">ANCDUO_13154</name>
</gene>
<keyword evidence="5" id="KW-0915">Sodium</keyword>
<evidence type="ECO:0000259" key="10">
    <source>
        <dbReference type="Pfam" id="PF00999"/>
    </source>
</evidence>
<evidence type="ECO:0000313" key="12">
    <source>
        <dbReference type="Proteomes" id="UP000054047"/>
    </source>
</evidence>
<dbReference type="Proteomes" id="UP000054047">
    <property type="component" value="Unassembled WGS sequence"/>
</dbReference>
<feature type="non-terminal residue" evidence="11">
    <location>
        <position position="1"/>
    </location>
</feature>
<keyword evidence="2" id="KW-0813">Transport</keyword>
<dbReference type="OrthoDB" id="5840596at2759"/>
<name>A0A0C2G6P9_9BILA</name>
<feature type="transmembrane region" description="Helical" evidence="9">
    <location>
        <begin position="21"/>
        <end position="40"/>
    </location>
</feature>
<evidence type="ECO:0000256" key="9">
    <source>
        <dbReference type="SAM" id="Phobius"/>
    </source>
</evidence>
<accession>A0A0C2G6P9</accession>
<keyword evidence="12" id="KW-1185">Reference proteome</keyword>
<keyword evidence="3 9" id="KW-0812">Transmembrane</keyword>
<dbReference type="Pfam" id="PF00999">
    <property type="entry name" value="Na_H_Exchanger"/>
    <property type="match status" value="1"/>
</dbReference>
<evidence type="ECO:0000256" key="2">
    <source>
        <dbReference type="ARBA" id="ARBA00022448"/>
    </source>
</evidence>
<evidence type="ECO:0000256" key="3">
    <source>
        <dbReference type="ARBA" id="ARBA00022692"/>
    </source>
</evidence>
<dbReference type="AlphaFoldDB" id="A0A0C2G6P9"/>
<protein>
    <recommendedName>
        <fullName evidence="10">Cation/H+ exchanger transmembrane domain-containing protein</fullName>
    </recommendedName>
</protein>
<evidence type="ECO:0000256" key="7">
    <source>
        <dbReference type="ARBA" id="ARBA00023136"/>
    </source>
</evidence>
<keyword evidence="8" id="KW-0739">Sodium transport</keyword>
<evidence type="ECO:0000256" key="6">
    <source>
        <dbReference type="ARBA" id="ARBA00023065"/>
    </source>
</evidence>
<dbReference type="GO" id="GO:0015386">
    <property type="term" value="F:potassium:proton antiporter activity"/>
    <property type="evidence" value="ECO:0007669"/>
    <property type="project" value="TreeGrafter"/>
</dbReference>
<feature type="transmembrane region" description="Helical" evidence="9">
    <location>
        <begin position="91"/>
        <end position="115"/>
    </location>
</feature>
<keyword evidence="4 9" id="KW-1133">Transmembrane helix</keyword>
<comment type="subcellular location">
    <subcellularLocation>
        <location evidence="1">Membrane</location>
        <topology evidence="1">Multi-pass membrane protein</topology>
    </subcellularLocation>
</comment>
<dbReference type="PANTHER" id="PTHR10110">
    <property type="entry name" value="SODIUM/HYDROGEN EXCHANGER"/>
    <property type="match status" value="1"/>
</dbReference>
<evidence type="ECO:0000256" key="8">
    <source>
        <dbReference type="ARBA" id="ARBA00023201"/>
    </source>
</evidence>
<dbReference type="Gene3D" id="6.10.140.1330">
    <property type="match status" value="1"/>
</dbReference>
<evidence type="ECO:0000256" key="5">
    <source>
        <dbReference type="ARBA" id="ARBA00023053"/>
    </source>
</evidence>
<dbReference type="InterPro" id="IPR006153">
    <property type="entry name" value="Cation/H_exchanger_TM"/>
</dbReference>
<dbReference type="EMBL" id="KN735427">
    <property type="protein sequence ID" value="KIH56665.1"/>
    <property type="molecule type" value="Genomic_DNA"/>
</dbReference>
<dbReference type="PANTHER" id="PTHR10110:SF98">
    <property type="entry name" value="SODIUM_HYDROGEN EXCHANGER"/>
    <property type="match status" value="1"/>
</dbReference>
<evidence type="ECO:0000256" key="1">
    <source>
        <dbReference type="ARBA" id="ARBA00004141"/>
    </source>
</evidence>
<reference evidence="11 12" key="1">
    <citation type="submission" date="2013-12" db="EMBL/GenBank/DDBJ databases">
        <title>Draft genome of the parsitic nematode Ancylostoma duodenale.</title>
        <authorList>
            <person name="Mitreva M."/>
        </authorList>
    </citation>
    <scope>NUCLEOTIDE SEQUENCE [LARGE SCALE GENOMIC DNA]</scope>
    <source>
        <strain evidence="11 12">Zhejiang</strain>
    </source>
</reference>
<evidence type="ECO:0000313" key="11">
    <source>
        <dbReference type="EMBL" id="KIH56665.1"/>
    </source>
</evidence>
<keyword evidence="6" id="KW-0406">Ion transport</keyword>
<evidence type="ECO:0000256" key="4">
    <source>
        <dbReference type="ARBA" id="ARBA00022989"/>
    </source>
</evidence>
<dbReference type="GO" id="GO:0015385">
    <property type="term" value="F:sodium:proton antiporter activity"/>
    <property type="evidence" value="ECO:0007669"/>
    <property type="project" value="InterPro"/>
</dbReference>